<gene>
    <name evidence="7" type="ORF">JOE42_003404</name>
</gene>
<accession>A0ABS2KZH1</accession>
<evidence type="ECO:0000256" key="3">
    <source>
        <dbReference type="ARBA" id="ARBA00022692"/>
    </source>
</evidence>
<dbReference type="Proteomes" id="UP000703038">
    <property type="component" value="Unassembled WGS sequence"/>
</dbReference>
<feature type="transmembrane region" description="Helical" evidence="6">
    <location>
        <begin position="58"/>
        <end position="79"/>
    </location>
</feature>
<proteinExistence type="predicted"/>
<keyword evidence="3 6" id="KW-0812">Transmembrane</keyword>
<keyword evidence="8" id="KW-1185">Reference proteome</keyword>
<evidence type="ECO:0000256" key="1">
    <source>
        <dbReference type="ARBA" id="ARBA00004651"/>
    </source>
</evidence>
<dbReference type="SUPFAM" id="SSF103473">
    <property type="entry name" value="MFS general substrate transporter"/>
    <property type="match status" value="1"/>
</dbReference>
<name>A0ABS2KZH1_9NOCA</name>
<evidence type="ECO:0000313" key="7">
    <source>
        <dbReference type="EMBL" id="MBM7416671.1"/>
    </source>
</evidence>
<feature type="transmembrane region" description="Helical" evidence="6">
    <location>
        <begin position="378"/>
        <end position="398"/>
    </location>
</feature>
<feature type="transmembrane region" description="Helical" evidence="6">
    <location>
        <begin position="153"/>
        <end position="178"/>
    </location>
</feature>
<keyword evidence="4 6" id="KW-1133">Transmembrane helix</keyword>
<comment type="subcellular location">
    <subcellularLocation>
        <location evidence="1">Cell membrane</location>
        <topology evidence="1">Multi-pass membrane protein</topology>
    </subcellularLocation>
</comment>
<keyword evidence="2" id="KW-1003">Cell membrane</keyword>
<evidence type="ECO:0000256" key="2">
    <source>
        <dbReference type="ARBA" id="ARBA00022475"/>
    </source>
</evidence>
<dbReference type="Gene3D" id="1.20.1250.20">
    <property type="entry name" value="MFS general substrate transporter like domains"/>
    <property type="match status" value="1"/>
</dbReference>
<feature type="transmembrane region" description="Helical" evidence="6">
    <location>
        <begin position="404"/>
        <end position="425"/>
    </location>
</feature>
<feature type="transmembrane region" description="Helical" evidence="6">
    <location>
        <begin position="100"/>
        <end position="133"/>
    </location>
</feature>
<evidence type="ECO:0008006" key="9">
    <source>
        <dbReference type="Google" id="ProtNLM"/>
    </source>
</evidence>
<sequence length="446" mass="44220">MTRAERTGAVDALRSVRHEPGAPRLVALRVASQFGDGMFQAALGGAILFDPQRGGDPAAIAAGFAVLLLPYSLIGPFAARILDRVDRATVLARAGIVKSLLILCATGQLVAGASTTAVLITALAVVGVSRFVLAGLSASLPHVVPVRSLVATNAALVTVGAVVSAAGASVAVLVLGLVGPSDRATALATAVSAVGAVAATLLARGFASGRLGPGTASVSAPTSRVLADWVSGFVAVRRTPSVAAALVGVGAHRVAFGIDTLVMVLVLREGARSSVLPSGVAGFGLTVGAAAAGMFLAALATPVLLPRLGRTRTVVGALVLATLTQATLVVGLVPDLLILAAFLLGFAGQTVKLTADAAMQTDIDDDTRGRVFGVQDTVFNVAFVGAVAGAALVIGPGSTAVDTSAAIVCVVTGAVAYAAAAAIALRIGVRTSRPTTPEAPSPRPHD</sequence>
<reference evidence="7 8" key="1">
    <citation type="submission" date="2021-01" db="EMBL/GenBank/DDBJ databases">
        <title>Genomics of switchgrass bacterial isolates.</title>
        <authorList>
            <person name="Shade A."/>
        </authorList>
    </citation>
    <scope>NUCLEOTIDE SEQUENCE [LARGE SCALE GENOMIC DNA]</scope>
    <source>
        <strain evidence="7 8">PvP111</strain>
    </source>
</reference>
<dbReference type="Pfam" id="PF07690">
    <property type="entry name" value="MFS_1"/>
    <property type="match status" value="1"/>
</dbReference>
<feature type="transmembrane region" description="Helical" evidence="6">
    <location>
        <begin position="242"/>
        <end position="267"/>
    </location>
</feature>
<evidence type="ECO:0000313" key="8">
    <source>
        <dbReference type="Proteomes" id="UP000703038"/>
    </source>
</evidence>
<dbReference type="InterPro" id="IPR036259">
    <property type="entry name" value="MFS_trans_sf"/>
</dbReference>
<feature type="transmembrane region" description="Helical" evidence="6">
    <location>
        <begin position="317"/>
        <end position="344"/>
    </location>
</feature>
<feature type="transmembrane region" description="Helical" evidence="6">
    <location>
        <begin position="185"/>
        <end position="207"/>
    </location>
</feature>
<organism evidence="7 8">
    <name type="scientific">Rhodococcoides corynebacterioides</name>
    <dbReference type="NCBI Taxonomy" id="53972"/>
    <lineage>
        <taxon>Bacteria</taxon>
        <taxon>Bacillati</taxon>
        <taxon>Actinomycetota</taxon>
        <taxon>Actinomycetes</taxon>
        <taxon>Mycobacteriales</taxon>
        <taxon>Nocardiaceae</taxon>
        <taxon>Rhodococcoides</taxon>
    </lineage>
</organism>
<evidence type="ECO:0000256" key="5">
    <source>
        <dbReference type="ARBA" id="ARBA00023136"/>
    </source>
</evidence>
<protein>
    <recommendedName>
        <fullName evidence="9">MFS transporter</fullName>
    </recommendedName>
</protein>
<evidence type="ECO:0000256" key="6">
    <source>
        <dbReference type="SAM" id="Phobius"/>
    </source>
</evidence>
<dbReference type="RefSeq" id="WP_307806051.1">
    <property type="nucleotide sequence ID" value="NZ_JAFBBK010000001.1"/>
</dbReference>
<evidence type="ECO:0000256" key="4">
    <source>
        <dbReference type="ARBA" id="ARBA00022989"/>
    </source>
</evidence>
<dbReference type="EMBL" id="JAFBBK010000001">
    <property type="protein sequence ID" value="MBM7416671.1"/>
    <property type="molecule type" value="Genomic_DNA"/>
</dbReference>
<comment type="caution">
    <text evidence="7">The sequence shown here is derived from an EMBL/GenBank/DDBJ whole genome shotgun (WGS) entry which is preliminary data.</text>
</comment>
<dbReference type="PANTHER" id="PTHR23513">
    <property type="entry name" value="INTEGRAL MEMBRANE EFFLUX PROTEIN-RELATED"/>
    <property type="match status" value="1"/>
</dbReference>
<dbReference type="InterPro" id="IPR011701">
    <property type="entry name" value="MFS"/>
</dbReference>
<feature type="transmembrane region" description="Helical" evidence="6">
    <location>
        <begin position="279"/>
        <end position="305"/>
    </location>
</feature>
<keyword evidence="5 6" id="KW-0472">Membrane</keyword>
<dbReference type="PANTHER" id="PTHR23513:SF17">
    <property type="entry name" value="MEMBRANE PROTEIN"/>
    <property type="match status" value="1"/>
</dbReference>